<proteinExistence type="predicted"/>
<dbReference type="GO" id="GO:1901259">
    <property type="term" value="P:chloroplast rRNA processing"/>
    <property type="evidence" value="ECO:0007669"/>
    <property type="project" value="TreeGrafter"/>
</dbReference>
<gene>
    <name evidence="5" type="ORF">FCM35_KLT18915</name>
</gene>
<comment type="caution">
    <text evidence="5">The sequence shown here is derived from an EMBL/GenBank/DDBJ whole genome shotgun (WGS) entry which is preliminary data.</text>
</comment>
<dbReference type="InterPro" id="IPR000504">
    <property type="entry name" value="RRM_dom"/>
</dbReference>
<evidence type="ECO:0000256" key="3">
    <source>
        <dbReference type="SAM" id="MobiDB-lite"/>
    </source>
</evidence>
<feature type="region of interest" description="Disordered" evidence="3">
    <location>
        <begin position="68"/>
        <end position="131"/>
    </location>
</feature>
<accession>A0A833VX67</accession>
<dbReference type="Proteomes" id="UP000623129">
    <property type="component" value="Unassembled WGS sequence"/>
</dbReference>
<evidence type="ECO:0000256" key="1">
    <source>
        <dbReference type="ARBA" id="ARBA00022884"/>
    </source>
</evidence>
<keyword evidence="6" id="KW-1185">Reference proteome</keyword>
<name>A0A833VX67_9POAL</name>
<feature type="domain" description="RRM" evidence="4">
    <location>
        <begin position="137"/>
        <end position="215"/>
    </location>
</feature>
<dbReference type="SUPFAM" id="SSF54928">
    <property type="entry name" value="RNA-binding domain, RBD"/>
    <property type="match status" value="1"/>
</dbReference>
<dbReference type="SMART" id="SM00360">
    <property type="entry name" value="RRM"/>
    <property type="match status" value="1"/>
</dbReference>
<dbReference type="Gene3D" id="3.30.70.330">
    <property type="match status" value="2"/>
</dbReference>
<feature type="compositionally biased region" description="Acidic residues" evidence="3">
    <location>
        <begin position="77"/>
        <end position="113"/>
    </location>
</feature>
<dbReference type="PROSITE" id="PS50102">
    <property type="entry name" value="RRM"/>
    <property type="match status" value="1"/>
</dbReference>
<protein>
    <submittedName>
        <fullName evidence="5">Ribonucleoprotein</fullName>
    </submittedName>
</protein>
<dbReference type="PANTHER" id="PTHR48025:SF3">
    <property type="entry name" value="31 KDA RIBONUCLEOPROTEIN, CHLOROPLASTIC-RELATED"/>
    <property type="match status" value="1"/>
</dbReference>
<dbReference type="InterPro" id="IPR012677">
    <property type="entry name" value="Nucleotide-bd_a/b_plait_sf"/>
</dbReference>
<organism evidence="5 6">
    <name type="scientific">Carex littledalei</name>
    <dbReference type="NCBI Taxonomy" id="544730"/>
    <lineage>
        <taxon>Eukaryota</taxon>
        <taxon>Viridiplantae</taxon>
        <taxon>Streptophyta</taxon>
        <taxon>Embryophyta</taxon>
        <taxon>Tracheophyta</taxon>
        <taxon>Spermatophyta</taxon>
        <taxon>Magnoliopsida</taxon>
        <taxon>Liliopsida</taxon>
        <taxon>Poales</taxon>
        <taxon>Cyperaceae</taxon>
        <taxon>Cyperoideae</taxon>
        <taxon>Cariceae</taxon>
        <taxon>Carex</taxon>
        <taxon>Carex subgen. Euthyceras</taxon>
    </lineage>
</organism>
<evidence type="ECO:0000256" key="2">
    <source>
        <dbReference type="PROSITE-ProRule" id="PRU00176"/>
    </source>
</evidence>
<evidence type="ECO:0000313" key="6">
    <source>
        <dbReference type="Proteomes" id="UP000623129"/>
    </source>
</evidence>
<keyword evidence="5" id="KW-0687">Ribonucleoprotein</keyword>
<evidence type="ECO:0000259" key="4">
    <source>
        <dbReference type="PROSITE" id="PS50102"/>
    </source>
</evidence>
<evidence type="ECO:0000313" key="5">
    <source>
        <dbReference type="EMBL" id="KAF3336329.1"/>
    </source>
</evidence>
<dbReference type="InterPro" id="IPR050502">
    <property type="entry name" value="Euk_RNA-bind_prot"/>
</dbReference>
<dbReference type="GO" id="GO:0003729">
    <property type="term" value="F:mRNA binding"/>
    <property type="evidence" value="ECO:0007669"/>
    <property type="project" value="TreeGrafter"/>
</dbReference>
<dbReference type="GO" id="GO:0009535">
    <property type="term" value="C:chloroplast thylakoid membrane"/>
    <property type="evidence" value="ECO:0007669"/>
    <property type="project" value="TreeGrafter"/>
</dbReference>
<dbReference type="GO" id="GO:1990904">
    <property type="term" value="C:ribonucleoprotein complex"/>
    <property type="evidence" value="ECO:0007669"/>
    <property type="project" value="UniProtKB-KW"/>
</dbReference>
<dbReference type="OrthoDB" id="439808at2759"/>
<reference evidence="5" key="1">
    <citation type="submission" date="2020-01" db="EMBL/GenBank/DDBJ databases">
        <title>Genome sequence of Kobresia littledalei, the first chromosome-level genome in the family Cyperaceae.</title>
        <authorList>
            <person name="Qu G."/>
        </authorList>
    </citation>
    <scope>NUCLEOTIDE SEQUENCE</scope>
    <source>
        <strain evidence="5">C.B.Clarke</strain>
        <tissue evidence="5">Leaf</tissue>
    </source>
</reference>
<feature type="compositionally biased region" description="Acidic residues" evidence="3">
    <location>
        <begin position="121"/>
        <end position="131"/>
    </location>
</feature>
<dbReference type="AlphaFoldDB" id="A0A833VX67"/>
<dbReference type="InterPro" id="IPR035979">
    <property type="entry name" value="RBD_domain_sf"/>
</dbReference>
<dbReference type="EMBL" id="SWLB01000007">
    <property type="protein sequence ID" value="KAF3336329.1"/>
    <property type="molecule type" value="Genomic_DNA"/>
</dbReference>
<sequence length="273" mass="30374">MASLAPSLTSISLSDSTLIKPSLFQFRSTSASASLRPSIYNIPNLSISFQRKSLQLTPLFASGWTQQEVEDKQVDGPEGDSDFAGEDEGDFSWSEEEVEGGEEGVSEETEENLGDAIVGEETGDVEGEDYPEPPEEAKLFVGGIPFDITTEKLAELFDQAGVVDVAEIIYNRETDQSRGFGFVTMRTVEEAEKAIKMFDRYELNGRILKVNKATPRGTRVERQSTFMQPQHSVYVGNLSWSTDEVRLEQVFSEFGKDMDGRALRVNIAEQRSR</sequence>
<dbReference type="Pfam" id="PF00076">
    <property type="entry name" value="RRM_1"/>
    <property type="match status" value="1"/>
</dbReference>
<keyword evidence="1 2" id="KW-0694">RNA-binding</keyword>
<dbReference type="PANTHER" id="PTHR48025">
    <property type="entry name" value="OS02G0815200 PROTEIN"/>
    <property type="match status" value="1"/>
</dbReference>